<protein>
    <recommendedName>
        <fullName evidence="4">NfeD-like partner-binding protein</fullName>
    </recommendedName>
</protein>
<feature type="transmembrane region" description="Helical" evidence="1">
    <location>
        <begin position="52"/>
        <end position="70"/>
    </location>
</feature>
<keyword evidence="1" id="KW-1133">Transmembrane helix</keyword>
<name>A0A159Z7E8_9RHOB</name>
<dbReference type="RefSeq" id="WP_066816824.1">
    <property type="nucleotide sequence ID" value="NZ_CP012661.1"/>
</dbReference>
<dbReference type="EMBL" id="CP012661">
    <property type="protein sequence ID" value="AMY71355.1"/>
    <property type="molecule type" value="Genomic_DNA"/>
</dbReference>
<evidence type="ECO:0008006" key="4">
    <source>
        <dbReference type="Google" id="ProtNLM"/>
    </source>
</evidence>
<keyword evidence="1" id="KW-0812">Transmembrane</keyword>
<dbReference type="STRING" id="1335048.AKL17_4139"/>
<accession>A0A159Z7E8</accession>
<reference evidence="2 3" key="1">
    <citation type="submission" date="2015-09" db="EMBL/GenBank/DDBJ databases">
        <title>Complete genome sequence of Defluviimonas alba cai42t isolated from an oilfield in Xinjiang.</title>
        <authorList>
            <person name="Geng S."/>
            <person name="Pan X."/>
            <person name="Wu X."/>
        </authorList>
    </citation>
    <scope>NUCLEOTIDE SEQUENCE [LARGE SCALE GENOMIC DNA]</scope>
    <source>
        <strain evidence="3">cai42</strain>
    </source>
</reference>
<evidence type="ECO:0000313" key="3">
    <source>
        <dbReference type="Proteomes" id="UP000076128"/>
    </source>
</evidence>
<dbReference type="PATRIC" id="fig|1335048.3.peg.4308"/>
<sequence length="91" mass="9702">MALWQLWWVWLAGGVGLAIAEIFLPGFVFLGFAAGAAATGVLMGLGLLGGHLAWVLLVFALASLAAWAGLRRAVGVRKGQIKLWDRDINEN</sequence>
<dbReference type="AlphaFoldDB" id="A0A159Z7E8"/>
<dbReference type="Proteomes" id="UP000076128">
    <property type="component" value="Chromosome"/>
</dbReference>
<proteinExistence type="predicted"/>
<keyword evidence="1" id="KW-0472">Membrane</keyword>
<evidence type="ECO:0000313" key="2">
    <source>
        <dbReference type="EMBL" id="AMY71355.1"/>
    </source>
</evidence>
<feature type="transmembrane region" description="Helical" evidence="1">
    <location>
        <begin position="7"/>
        <end position="32"/>
    </location>
</feature>
<dbReference type="KEGG" id="daa:AKL17_4139"/>
<organism evidence="2 3">
    <name type="scientific">Frigidibacter mobilis</name>
    <dbReference type="NCBI Taxonomy" id="1335048"/>
    <lineage>
        <taxon>Bacteria</taxon>
        <taxon>Pseudomonadati</taxon>
        <taxon>Pseudomonadota</taxon>
        <taxon>Alphaproteobacteria</taxon>
        <taxon>Rhodobacterales</taxon>
        <taxon>Paracoccaceae</taxon>
        <taxon>Frigidibacter</taxon>
    </lineage>
</organism>
<keyword evidence="3" id="KW-1185">Reference proteome</keyword>
<evidence type="ECO:0000256" key="1">
    <source>
        <dbReference type="SAM" id="Phobius"/>
    </source>
</evidence>
<gene>
    <name evidence="2" type="ORF">AKL17_4139</name>
</gene>